<dbReference type="PRINTS" id="PR00111">
    <property type="entry name" value="ABHYDROLASE"/>
</dbReference>
<dbReference type="GO" id="GO:0003824">
    <property type="term" value="F:catalytic activity"/>
    <property type="evidence" value="ECO:0007669"/>
    <property type="project" value="UniProtKB-ARBA"/>
</dbReference>
<dbReference type="Proteomes" id="UP000192674">
    <property type="component" value="Unassembled WGS sequence"/>
</dbReference>
<evidence type="ECO:0000313" key="3">
    <source>
        <dbReference type="Proteomes" id="UP000192674"/>
    </source>
</evidence>
<evidence type="ECO:0000313" key="2">
    <source>
        <dbReference type="EMBL" id="SMC47191.1"/>
    </source>
</evidence>
<dbReference type="OrthoDB" id="9802489at2"/>
<dbReference type="AlphaFoldDB" id="A0A1Y5WRE9"/>
<dbReference type="PANTHER" id="PTHR43798">
    <property type="entry name" value="MONOACYLGLYCEROL LIPASE"/>
    <property type="match status" value="1"/>
</dbReference>
<dbReference type="InterPro" id="IPR050266">
    <property type="entry name" value="AB_hydrolase_sf"/>
</dbReference>
<dbReference type="Pfam" id="PF00561">
    <property type="entry name" value="Abhydrolase_1"/>
    <property type="match status" value="1"/>
</dbReference>
<dbReference type="EMBL" id="FWXV01000001">
    <property type="protein sequence ID" value="SMC47191.1"/>
    <property type="molecule type" value="Genomic_DNA"/>
</dbReference>
<feature type="domain" description="AB hydrolase-1" evidence="1">
    <location>
        <begin position="9"/>
        <end position="231"/>
    </location>
</feature>
<gene>
    <name evidence="2" type="ORF">SAMN05661093_00017</name>
</gene>
<sequence>MIDEGSGQPIVLLHSLAQSGELWRPLIDLLTPHARVLAPDARGHGKSTWDGSPFSIQDLADDVARAVEKIGPVSVLGMSMGGCVAIALAISHPELVQRLVLADTTASYGPDRKQQWEKRAQAAVGKPRRQQVEFQVDRWFSAGFDNPAEVERVVELFVQTDSAAHAQACRALGDFDATDELGAISCPTLVVVGEDDQATPPAMAQALADGITGARLVTLAGARHFSLFEKPEALPMAADYLLGKEG</sequence>
<proteinExistence type="predicted"/>
<dbReference type="InterPro" id="IPR029058">
    <property type="entry name" value="AB_hydrolase_fold"/>
</dbReference>
<dbReference type="RefSeq" id="WP_084423958.1">
    <property type="nucleotide sequence ID" value="NZ_FWXV01000001.1"/>
</dbReference>
<dbReference type="SUPFAM" id="SSF53474">
    <property type="entry name" value="alpha/beta-Hydrolases"/>
    <property type="match status" value="1"/>
</dbReference>
<keyword evidence="3" id="KW-1185">Reference proteome</keyword>
<name>A0A1Y5WRE9_KIBAR</name>
<reference evidence="2 3" key="1">
    <citation type="submission" date="2017-04" db="EMBL/GenBank/DDBJ databases">
        <authorList>
            <person name="Afonso C.L."/>
            <person name="Miller P.J."/>
            <person name="Scott M.A."/>
            <person name="Spackman E."/>
            <person name="Goraichik I."/>
            <person name="Dimitrov K.M."/>
            <person name="Suarez D.L."/>
            <person name="Swayne D.E."/>
        </authorList>
    </citation>
    <scope>NUCLEOTIDE SEQUENCE [LARGE SCALE GENOMIC DNA]</scope>
    <source>
        <strain evidence="2 3">DSM 43828</strain>
    </source>
</reference>
<evidence type="ECO:0000259" key="1">
    <source>
        <dbReference type="Pfam" id="PF00561"/>
    </source>
</evidence>
<accession>A0A1Y5WRE9</accession>
<dbReference type="InterPro" id="IPR000073">
    <property type="entry name" value="AB_hydrolase_1"/>
</dbReference>
<dbReference type="Gene3D" id="3.40.50.1820">
    <property type="entry name" value="alpha/beta hydrolase"/>
    <property type="match status" value="1"/>
</dbReference>
<organism evidence="2 3">
    <name type="scientific">Kibdelosporangium aridum</name>
    <dbReference type="NCBI Taxonomy" id="2030"/>
    <lineage>
        <taxon>Bacteria</taxon>
        <taxon>Bacillati</taxon>
        <taxon>Actinomycetota</taxon>
        <taxon>Actinomycetes</taxon>
        <taxon>Pseudonocardiales</taxon>
        <taxon>Pseudonocardiaceae</taxon>
        <taxon>Kibdelosporangium</taxon>
    </lineage>
</organism>
<protein>
    <submittedName>
        <fullName evidence="2">3-oxoadipate enol-lactonase</fullName>
    </submittedName>
</protein>